<organism evidence="2 3">
    <name type="scientific">Lithospermum erythrorhizon</name>
    <name type="common">Purple gromwell</name>
    <name type="synonym">Lithospermum officinale var. erythrorhizon</name>
    <dbReference type="NCBI Taxonomy" id="34254"/>
    <lineage>
        <taxon>Eukaryota</taxon>
        <taxon>Viridiplantae</taxon>
        <taxon>Streptophyta</taxon>
        <taxon>Embryophyta</taxon>
        <taxon>Tracheophyta</taxon>
        <taxon>Spermatophyta</taxon>
        <taxon>Magnoliopsida</taxon>
        <taxon>eudicotyledons</taxon>
        <taxon>Gunneridae</taxon>
        <taxon>Pentapetalae</taxon>
        <taxon>asterids</taxon>
        <taxon>lamiids</taxon>
        <taxon>Boraginales</taxon>
        <taxon>Boraginaceae</taxon>
        <taxon>Boraginoideae</taxon>
        <taxon>Lithospermeae</taxon>
        <taxon>Lithospermum</taxon>
    </lineage>
</organism>
<sequence>MIQDRGCASPALVAPRQCSGTVQFRNILQDRERMVRTLNQIRPEAISAQIQELQEEIRRLEEQLQVAEEQLRVFEPDPEKITSMEERQGCEKHLEELLAVIIQRKMSISGSCGQAFPSYSSCNNEIANLFPDYDNGQNPLQVFDTNNGGYMENVPSMCASLFGEGSSSNMMNPAYITTEYHVGQVPIEENNKQLEESFQHIN</sequence>
<feature type="coiled-coil region" evidence="1">
    <location>
        <begin position="43"/>
        <end position="77"/>
    </location>
</feature>
<keyword evidence="1" id="KW-0175">Coiled coil</keyword>
<protein>
    <submittedName>
        <fullName evidence="2">Uncharacterized protein</fullName>
    </submittedName>
</protein>
<proteinExistence type="predicted"/>
<evidence type="ECO:0000313" key="3">
    <source>
        <dbReference type="Proteomes" id="UP001454036"/>
    </source>
</evidence>
<dbReference type="AlphaFoldDB" id="A0AAV3RRM8"/>
<dbReference type="Proteomes" id="UP001454036">
    <property type="component" value="Unassembled WGS sequence"/>
</dbReference>
<reference evidence="2 3" key="1">
    <citation type="submission" date="2024-01" db="EMBL/GenBank/DDBJ databases">
        <title>The complete chloroplast genome sequence of Lithospermum erythrorhizon: insights into the phylogenetic relationship among Boraginaceae species and the maternal lineages of purple gromwells.</title>
        <authorList>
            <person name="Okada T."/>
            <person name="Watanabe K."/>
        </authorList>
    </citation>
    <scope>NUCLEOTIDE SEQUENCE [LARGE SCALE GENOMIC DNA]</scope>
</reference>
<evidence type="ECO:0000313" key="2">
    <source>
        <dbReference type="EMBL" id="GAA0180239.1"/>
    </source>
</evidence>
<accession>A0AAV3RRM8</accession>
<gene>
    <name evidence="2" type="ORF">LIER_42243</name>
</gene>
<comment type="caution">
    <text evidence="2">The sequence shown here is derived from an EMBL/GenBank/DDBJ whole genome shotgun (WGS) entry which is preliminary data.</text>
</comment>
<dbReference type="EMBL" id="BAABME010028561">
    <property type="protein sequence ID" value="GAA0180239.1"/>
    <property type="molecule type" value="Genomic_DNA"/>
</dbReference>
<name>A0AAV3RRM8_LITER</name>
<keyword evidence="3" id="KW-1185">Reference proteome</keyword>
<evidence type="ECO:0000256" key="1">
    <source>
        <dbReference type="SAM" id="Coils"/>
    </source>
</evidence>